<name>A0A914C5V8_9BILA</name>
<dbReference type="PANTHER" id="PTHR10963">
    <property type="entry name" value="GLYCOSYL HYDROLASE-RELATED"/>
    <property type="match status" value="1"/>
</dbReference>
<evidence type="ECO:0000259" key="3">
    <source>
        <dbReference type="PROSITE" id="PS51762"/>
    </source>
</evidence>
<proteinExistence type="predicted"/>
<dbReference type="CDD" id="cd02181">
    <property type="entry name" value="GH16_fungal_Lam16A_glucanase"/>
    <property type="match status" value="1"/>
</dbReference>
<dbReference type="InterPro" id="IPR000177">
    <property type="entry name" value="Apple"/>
</dbReference>
<dbReference type="InterPro" id="IPR050546">
    <property type="entry name" value="Glycosyl_Hydrlase_16"/>
</dbReference>
<dbReference type="PROSITE" id="PS51762">
    <property type="entry name" value="GH16_2"/>
    <property type="match status" value="1"/>
</dbReference>
<dbReference type="PANTHER" id="PTHR10963:SF24">
    <property type="entry name" value="GLYCOSIDASE C21B10.07-RELATED"/>
    <property type="match status" value="1"/>
</dbReference>
<evidence type="ECO:0000313" key="4">
    <source>
        <dbReference type="Proteomes" id="UP000887540"/>
    </source>
</evidence>
<dbReference type="Proteomes" id="UP000887540">
    <property type="component" value="Unplaced"/>
</dbReference>
<accession>A0A914C5V8</accession>
<dbReference type="GO" id="GO:0009251">
    <property type="term" value="P:glucan catabolic process"/>
    <property type="evidence" value="ECO:0007669"/>
    <property type="project" value="TreeGrafter"/>
</dbReference>
<dbReference type="Gene3D" id="2.60.120.200">
    <property type="match status" value="1"/>
</dbReference>
<dbReference type="AlphaFoldDB" id="A0A914C5V8"/>
<protein>
    <submittedName>
        <fullName evidence="5">GH16 domain-containing protein</fullName>
    </submittedName>
</protein>
<dbReference type="Gene3D" id="3.50.4.10">
    <property type="entry name" value="Hepatocyte Growth Factor"/>
    <property type="match status" value="1"/>
</dbReference>
<dbReference type="SMART" id="SM00223">
    <property type="entry name" value="APPLE"/>
    <property type="match status" value="1"/>
</dbReference>
<dbReference type="SUPFAM" id="SSF49899">
    <property type="entry name" value="Concanavalin A-like lectins/glucanases"/>
    <property type="match status" value="1"/>
</dbReference>
<feature type="domain" description="GH16" evidence="3">
    <location>
        <begin position="82"/>
        <end position="390"/>
    </location>
</feature>
<dbReference type="GO" id="GO:0004553">
    <property type="term" value="F:hydrolase activity, hydrolyzing O-glycosyl compounds"/>
    <property type="evidence" value="ECO:0007669"/>
    <property type="project" value="InterPro"/>
</dbReference>
<keyword evidence="1" id="KW-0677">Repeat</keyword>
<dbReference type="Pfam" id="PF14295">
    <property type="entry name" value="PAN_4"/>
    <property type="match status" value="1"/>
</dbReference>
<evidence type="ECO:0000256" key="2">
    <source>
        <dbReference type="ARBA" id="ARBA00023157"/>
    </source>
</evidence>
<keyword evidence="2" id="KW-1015">Disulfide bond</keyword>
<evidence type="ECO:0000256" key="1">
    <source>
        <dbReference type="ARBA" id="ARBA00022737"/>
    </source>
</evidence>
<dbReference type="Pfam" id="PF26113">
    <property type="entry name" value="GH16_XgeA"/>
    <property type="match status" value="1"/>
</dbReference>
<dbReference type="InterPro" id="IPR003609">
    <property type="entry name" value="Pan_app"/>
</dbReference>
<dbReference type="InterPro" id="IPR000757">
    <property type="entry name" value="Beta-glucanase-like"/>
</dbReference>
<dbReference type="GO" id="GO:0006508">
    <property type="term" value="P:proteolysis"/>
    <property type="evidence" value="ECO:0007669"/>
    <property type="project" value="InterPro"/>
</dbReference>
<dbReference type="GO" id="GO:0005576">
    <property type="term" value="C:extracellular region"/>
    <property type="evidence" value="ECO:0007669"/>
    <property type="project" value="InterPro"/>
</dbReference>
<evidence type="ECO:0000313" key="5">
    <source>
        <dbReference type="WBParaSite" id="ACRNAN_Path_367.g1397.t1"/>
    </source>
</evidence>
<dbReference type="InterPro" id="IPR013320">
    <property type="entry name" value="ConA-like_dom_sf"/>
</dbReference>
<reference evidence="5" key="1">
    <citation type="submission" date="2022-11" db="UniProtKB">
        <authorList>
            <consortium name="WormBaseParasite"/>
        </authorList>
    </citation>
    <scope>IDENTIFICATION</scope>
</reference>
<dbReference type="WBParaSite" id="ACRNAN_Path_367.g1397.t1">
    <property type="protein sequence ID" value="ACRNAN_Path_367.g1397.t1"/>
    <property type="gene ID" value="ACRNAN_Path_367.g1397"/>
</dbReference>
<organism evidence="4 5">
    <name type="scientific">Acrobeloides nanus</name>
    <dbReference type="NCBI Taxonomy" id="290746"/>
    <lineage>
        <taxon>Eukaryota</taxon>
        <taxon>Metazoa</taxon>
        <taxon>Ecdysozoa</taxon>
        <taxon>Nematoda</taxon>
        <taxon>Chromadorea</taxon>
        <taxon>Rhabditida</taxon>
        <taxon>Tylenchina</taxon>
        <taxon>Cephalobomorpha</taxon>
        <taxon>Cephaloboidea</taxon>
        <taxon>Cephalobidae</taxon>
        <taxon>Acrobeloides</taxon>
    </lineage>
</organism>
<keyword evidence="4" id="KW-1185">Reference proteome</keyword>
<sequence>MISSYNGGTCWLKSITGPLIYAPGNIVGILNKTVVPSPLPSINKCTMQNNTDISGNNLINIPNSQPSDCCNLCYITQGCKAYTWSSVSNGTCWLKSSSTTSFNNGIIAGVLTPATINWTLSETYNSANFYSKFNFYTDGDPTHGFVDYVNQSVAQQLGLISVNSNGTIYMGADHTSKITGGKRGRPSVRLSSKAAYNGGLFIHDLLHMPVGPGTWPAYWFVGPDWPNNGEADIIEGIGGNTMNAVTLHTADGCTMRKEYQQLFTGTFADGKTHGVPATDCFIQDWGQQPNEGCSIDAPGGTYGDGFNSANGGVIALEWEKNDFMRVWVFMRNNVPADITQGTPNPSNWGKPTAVFPFGSNCPSIYFNNMNLIYDLTFCGDWAGSVYPGGNGACIANVQNNPQDYSGAYWLINSIKVYQNGLTSCVADLGACQRRQDCCSGLCFNLQCQ</sequence>